<dbReference type="Gene3D" id="1.10.630.10">
    <property type="entry name" value="Cytochrome P450"/>
    <property type="match status" value="1"/>
</dbReference>
<comment type="caution">
    <text evidence="8">The sequence shown here is derived from an EMBL/GenBank/DDBJ whole genome shotgun (WGS) entry which is preliminary data.</text>
</comment>
<protein>
    <submittedName>
        <fullName evidence="8">Cytochrome P450</fullName>
    </submittedName>
</protein>
<feature type="binding site" description="axial binding residue" evidence="5">
    <location>
        <position position="451"/>
    </location>
    <ligand>
        <name>heme</name>
        <dbReference type="ChEBI" id="CHEBI:30413"/>
    </ligand>
    <ligandPart>
        <name>Fe</name>
        <dbReference type="ChEBI" id="CHEBI:18248"/>
    </ligandPart>
</feature>
<sequence>MPTSDNKSLISAATIIGGTALGILGFLVLKYPDCRVFEDVQKGVPQVKGYPLIGTLFQQLGEFKRFYDAQHEQLENLDTKTMINSSILVSLTVTTIDPRNINHILKDNYRNYIKDPYLKRCSKEFFGDGIFVNEGSAWRIHRKTASRVFGSKDLQKCFDQVFAKNLKVITHEVLDQIAIDGSVVDFQQLILKFTMDSFIKIGFGKDLQILTQKGVVPLVESFDAGMDHITASYMNPFTPIVDTLHPLLYPHTKTIHQHHNTLHQFANDVISERRRDIQNGKTFNDLLSQFINTTSEQGEFFTNDELQHLIISTISAGRETTSASIVWTVYRLIMNPTIETKFLEEIDAYLPSNDYQEDLDPIKLYYESMRLHPPIPVNQRVAVNDDLWPDGTEIRKGNVISWNNYAQGRSSKIWGSDCLEFKPERWILEDGTLYKEKKGQWPMFNIGPRSCLGEKLAIMEGLTTLITLIRRYKFSLYNPNQKVEYSVGVTLSVKDGLKLLVTKRH</sequence>
<dbReference type="SUPFAM" id="SSF48264">
    <property type="entry name" value="Cytochrome P450"/>
    <property type="match status" value="1"/>
</dbReference>
<evidence type="ECO:0000256" key="7">
    <source>
        <dbReference type="SAM" id="Phobius"/>
    </source>
</evidence>
<evidence type="ECO:0000313" key="9">
    <source>
        <dbReference type="Proteomes" id="UP001209540"/>
    </source>
</evidence>
<keyword evidence="3 6" id="KW-0560">Oxidoreductase</keyword>
<evidence type="ECO:0000256" key="3">
    <source>
        <dbReference type="ARBA" id="ARBA00023002"/>
    </source>
</evidence>
<comment type="cofactor">
    <cofactor evidence="5">
        <name>heme</name>
        <dbReference type="ChEBI" id="CHEBI:30413"/>
    </cofactor>
</comment>
<evidence type="ECO:0000256" key="5">
    <source>
        <dbReference type="PIRSR" id="PIRSR602401-1"/>
    </source>
</evidence>
<dbReference type="GO" id="GO:0016705">
    <property type="term" value="F:oxidoreductase activity, acting on paired donors, with incorporation or reduction of molecular oxygen"/>
    <property type="evidence" value="ECO:0007669"/>
    <property type="project" value="InterPro"/>
</dbReference>
<keyword evidence="7" id="KW-1133">Transmembrane helix</keyword>
<dbReference type="GO" id="GO:0006629">
    <property type="term" value="P:lipid metabolic process"/>
    <property type="evidence" value="ECO:0007669"/>
    <property type="project" value="UniProtKB-ARBA"/>
</dbReference>
<dbReference type="GO" id="GO:0005506">
    <property type="term" value="F:iron ion binding"/>
    <property type="evidence" value="ECO:0007669"/>
    <property type="project" value="InterPro"/>
</dbReference>
<keyword evidence="5 6" id="KW-0349">Heme</keyword>
<dbReference type="InterPro" id="IPR036396">
    <property type="entry name" value="Cyt_P450_sf"/>
</dbReference>
<evidence type="ECO:0000313" key="8">
    <source>
        <dbReference type="EMBL" id="KAI9272722.1"/>
    </source>
</evidence>
<keyword evidence="4 5" id="KW-0408">Iron</keyword>
<reference evidence="8" key="1">
    <citation type="journal article" date="2022" name="IScience">
        <title>Evolution of zygomycete secretomes and the origins of terrestrial fungal ecologies.</title>
        <authorList>
            <person name="Chang Y."/>
            <person name="Wang Y."/>
            <person name="Mondo S."/>
            <person name="Ahrendt S."/>
            <person name="Andreopoulos W."/>
            <person name="Barry K."/>
            <person name="Beard J."/>
            <person name="Benny G.L."/>
            <person name="Blankenship S."/>
            <person name="Bonito G."/>
            <person name="Cuomo C."/>
            <person name="Desiro A."/>
            <person name="Gervers K.A."/>
            <person name="Hundley H."/>
            <person name="Kuo A."/>
            <person name="LaButti K."/>
            <person name="Lang B.F."/>
            <person name="Lipzen A."/>
            <person name="O'Donnell K."/>
            <person name="Pangilinan J."/>
            <person name="Reynolds N."/>
            <person name="Sandor L."/>
            <person name="Smith M.E."/>
            <person name="Tsang A."/>
            <person name="Grigoriev I.V."/>
            <person name="Stajich J.E."/>
            <person name="Spatafora J.W."/>
        </authorList>
    </citation>
    <scope>NUCLEOTIDE SEQUENCE</scope>
    <source>
        <strain evidence="8">RSA 2281</strain>
    </source>
</reference>
<keyword evidence="2 5" id="KW-0479">Metal-binding</keyword>
<keyword evidence="6" id="KW-0503">Monooxygenase</keyword>
<evidence type="ECO:0000256" key="2">
    <source>
        <dbReference type="ARBA" id="ARBA00022723"/>
    </source>
</evidence>
<dbReference type="InterPro" id="IPR002401">
    <property type="entry name" value="Cyt_P450_E_grp-I"/>
</dbReference>
<dbReference type="PANTHER" id="PTHR24296">
    <property type="entry name" value="CYTOCHROME P450"/>
    <property type="match status" value="1"/>
</dbReference>
<dbReference type="PRINTS" id="PR00463">
    <property type="entry name" value="EP450I"/>
</dbReference>
<proteinExistence type="inferred from homology"/>
<keyword evidence="9" id="KW-1185">Reference proteome</keyword>
<comment type="similarity">
    <text evidence="1 6">Belongs to the cytochrome P450 family.</text>
</comment>
<name>A0AAD5K7C7_9FUNG</name>
<evidence type="ECO:0000256" key="6">
    <source>
        <dbReference type="RuleBase" id="RU000461"/>
    </source>
</evidence>
<keyword evidence="7" id="KW-0472">Membrane</keyword>
<dbReference type="Pfam" id="PF00067">
    <property type="entry name" value="p450"/>
    <property type="match status" value="1"/>
</dbReference>
<keyword evidence="7" id="KW-0812">Transmembrane</keyword>
<accession>A0AAD5K7C7</accession>
<reference evidence="8" key="2">
    <citation type="submission" date="2023-02" db="EMBL/GenBank/DDBJ databases">
        <authorList>
            <consortium name="DOE Joint Genome Institute"/>
            <person name="Mondo S.J."/>
            <person name="Chang Y."/>
            <person name="Wang Y."/>
            <person name="Ahrendt S."/>
            <person name="Andreopoulos W."/>
            <person name="Barry K."/>
            <person name="Beard J."/>
            <person name="Benny G.L."/>
            <person name="Blankenship S."/>
            <person name="Bonito G."/>
            <person name="Cuomo C."/>
            <person name="Desiro A."/>
            <person name="Gervers K.A."/>
            <person name="Hundley H."/>
            <person name="Kuo A."/>
            <person name="LaButti K."/>
            <person name="Lang B.F."/>
            <person name="Lipzen A."/>
            <person name="O'Donnell K."/>
            <person name="Pangilinan J."/>
            <person name="Reynolds N."/>
            <person name="Sandor L."/>
            <person name="Smith M.W."/>
            <person name="Tsang A."/>
            <person name="Grigoriev I.V."/>
            <person name="Stajich J.E."/>
            <person name="Spatafora J.W."/>
        </authorList>
    </citation>
    <scope>NUCLEOTIDE SEQUENCE</scope>
    <source>
        <strain evidence="8">RSA 2281</strain>
    </source>
</reference>
<dbReference type="PRINTS" id="PR00385">
    <property type="entry name" value="P450"/>
</dbReference>
<dbReference type="InterPro" id="IPR001128">
    <property type="entry name" value="Cyt_P450"/>
</dbReference>
<gene>
    <name evidence="8" type="ORF">BDA99DRAFT_433069</name>
</gene>
<organism evidence="8 9">
    <name type="scientific">Phascolomyces articulosus</name>
    <dbReference type="NCBI Taxonomy" id="60185"/>
    <lineage>
        <taxon>Eukaryota</taxon>
        <taxon>Fungi</taxon>
        <taxon>Fungi incertae sedis</taxon>
        <taxon>Mucoromycota</taxon>
        <taxon>Mucoromycotina</taxon>
        <taxon>Mucoromycetes</taxon>
        <taxon>Mucorales</taxon>
        <taxon>Lichtheimiaceae</taxon>
        <taxon>Phascolomyces</taxon>
    </lineage>
</organism>
<dbReference type="PROSITE" id="PS00086">
    <property type="entry name" value="CYTOCHROME_P450"/>
    <property type="match status" value="1"/>
</dbReference>
<evidence type="ECO:0000256" key="4">
    <source>
        <dbReference type="ARBA" id="ARBA00023004"/>
    </source>
</evidence>
<dbReference type="AlphaFoldDB" id="A0AAD5K7C7"/>
<dbReference type="GO" id="GO:0004497">
    <property type="term" value="F:monooxygenase activity"/>
    <property type="evidence" value="ECO:0007669"/>
    <property type="project" value="UniProtKB-KW"/>
</dbReference>
<feature type="transmembrane region" description="Helical" evidence="7">
    <location>
        <begin position="9"/>
        <end position="29"/>
    </location>
</feature>
<dbReference type="InterPro" id="IPR017972">
    <property type="entry name" value="Cyt_P450_CS"/>
</dbReference>
<dbReference type="Proteomes" id="UP001209540">
    <property type="component" value="Unassembled WGS sequence"/>
</dbReference>
<evidence type="ECO:0000256" key="1">
    <source>
        <dbReference type="ARBA" id="ARBA00010617"/>
    </source>
</evidence>
<dbReference type="GO" id="GO:0020037">
    <property type="term" value="F:heme binding"/>
    <property type="evidence" value="ECO:0007669"/>
    <property type="project" value="InterPro"/>
</dbReference>
<dbReference type="EMBL" id="JAIXMP010000005">
    <property type="protein sequence ID" value="KAI9272722.1"/>
    <property type="molecule type" value="Genomic_DNA"/>
</dbReference>